<proteinExistence type="predicted"/>
<gene>
    <name evidence="1" type="ORF">CALMAC_LOCUS5554</name>
</gene>
<keyword evidence="2" id="KW-1185">Reference proteome</keyword>
<name>A0A653C1Y1_CALMS</name>
<protein>
    <submittedName>
        <fullName evidence="1">Uncharacterized protein</fullName>
    </submittedName>
</protein>
<evidence type="ECO:0000313" key="1">
    <source>
        <dbReference type="EMBL" id="VEN41884.1"/>
    </source>
</evidence>
<feature type="non-terminal residue" evidence="1">
    <location>
        <position position="75"/>
    </location>
</feature>
<dbReference type="AlphaFoldDB" id="A0A653C1Y1"/>
<evidence type="ECO:0000313" key="2">
    <source>
        <dbReference type="Proteomes" id="UP000410492"/>
    </source>
</evidence>
<dbReference type="Proteomes" id="UP000410492">
    <property type="component" value="Unassembled WGS sequence"/>
</dbReference>
<reference evidence="1 2" key="1">
    <citation type="submission" date="2019-01" db="EMBL/GenBank/DDBJ databases">
        <authorList>
            <person name="Sayadi A."/>
        </authorList>
    </citation>
    <scope>NUCLEOTIDE SEQUENCE [LARGE SCALE GENOMIC DNA]</scope>
</reference>
<sequence>MRRSTSAKTLGFKDRIHLEKQNGIIACLRIRNKDIPSEDTPTASSRTRGMSFCYGMLSFHQRRPTPVPITIMRTS</sequence>
<organism evidence="1 2">
    <name type="scientific">Callosobruchus maculatus</name>
    <name type="common">Southern cowpea weevil</name>
    <name type="synonym">Pulse bruchid</name>
    <dbReference type="NCBI Taxonomy" id="64391"/>
    <lineage>
        <taxon>Eukaryota</taxon>
        <taxon>Metazoa</taxon>
        <taxon>Ecdysozoa</taxon>
        <taxon>Arthropoda</taxon>
        <taxon>Hexapoda</taxon>
        <taxon>Insecta</taxon>
        <taxon>Pterygota</taxon>
        <taxon>Neoptera</taxon>
        <taxon>Endopterygota</taxon>
        <taxon>Coleoptera</taxon>
        <taxon>Polyphaga</taxon>
        <taxon>Cucujiformia</taxon>
        <taxon>Chrysomeloidea</taxon>
        <taxon>Chrysomelidae</taxon>
        <taxon>Bruchinae</taxon>
        <taxon>Bruchini</taxon>
        <taxon>Callosobruchus</taxon>
    </lineage>
</organism>
<dbReference type="EMBL" id="CAACVG010006807">
    <property type="protein sequence ID" value="VEN41884.1"/>
    <property type="molecule type" value="Genomic_DNA"/>
</dbReference>
<accession>A0A653C1Y1</accession>